<organism evidence="8 9">
    <name type="scientific">Oreochromis aureus</name>
    <name type="common">Israeli tilapia</name>
    <name type="synonym">Chromis aureus</name>
    <dbReference type="NCBI Taxonomy" id="47969"/>
    <lineage>
        <taxon>Eukaryota</taxon>
        <taxon>Metazoa</taxon>
        <taxon>Chordata</taxon>
        <taxon>Craniata</taxon>
        <taxon>Vertebrata</taxon>
        <taxon>Euteleostomi</taxon>
        <taxon>Actinopterygii</taxon>
        <taxon>Neopterygii</taxon>
        <taxon>Teleostei</taxon>
        <taxon>Neoteleostei</taxon>
        <taxon>Acanthomorphata</taxon>
        <taxon>Ovalentaria</taxon>
        <taxon>Cichlomorphae</taxon>
        <taxon>Cichliformes</taxon>
        <taxon>Cichlidae</taxon>
        <taxon>African cichlids</taxon>
        <taxon>Pseudocrenilabrinae</taxon>
        <taxon>Oreochromini</taxon>
        <taxon>Oreochromis</taxon>
    </lineage>
</organism>
<feature type="domain" description="Insulin-like" evidence="7">
    <location>
        <begin position="69"/>
        <end position="142"/>
    </location>
</feature>
<accession>A0AAZ1XLD8</accession>
<evidence type="ECO:0000256" key="3">
    <source>
        <dbReference type="ARBA" id="ARBA00022525"/>
    </source>
</evidence>
<evidence type="ECO:0000256" key="2">
    <source>
        <dbReference type="ARBA" id="ARBA00011207"/>
    </source>
</evidence>
<keyword evidence="6" id="KW-1133">Transmembrane helix</keyword>
<protein>
    <recommendedName>
        <fullName evidence="7">Insulin-like domain-containing protein</fullName>
    </recommendedName>
</protein>
<reference evidence="8" key="2">
    <citation type="submission" date="2025-08" db="UniProtKB">
        <authorList>
            <consortium name="Ensembl"/>
        </authorList>
    </citation>
    <scope>IDENTIFICATION</scope>
</reference>
<dbReference type="Proteomes" id="UP000472276">
    <property type="component" value="Unassembled WGS sequence"/>
</dbReference>
<evidence type="ECO:0000256" key="4">
    <source>
        <dbReference type="ARBA" id="ARBA00022702"/>
    </source>
</evidence>
<dbReference type="Gene3D" id="1.10.100.10">
    <property type="entry name" value="Insulin-like"/>
    <property type="match status" value="1"/>
</dbReference>
<dbReference type="Pfam" id="PF00049">
    <property type="entry name" value="Insulin"/>
    <property type="match status" value="1"/>
</dbReference>
<keyword evidence="4" id="KW-0372">Hormone</keyword>
<dbReference type="InterPro" id="IPR051777">
    <property type="entry name" value="Insulin-like_neuro_ligands"/>
</dbReference>
<evidence type="ECO:0000313" key="8">
    <source>
        <dbReference type="Ensembl" id="ENSOABP00000068410.1"/>
    </source>
</evidence>
<keyword evidence="5" id="KW-1015">Disulfide bond</keyword>
<dbReference type="PANTHER" id="PTHR20968">
    <property type="entry name" value="ILGF DOMAIN-CONTAINING PROTEIN"/>
    <property type="match status" value="1"/>
</dbReference>
<evidence type="ECO:0000259" key="7">
    <source>
        <dbReference type="SMART" id="SM00078"/>
    </source>
</evidence>
<dbReference type="GeneID" id="116335042"/>
<dbReference type="RefSeq" id="XP_039457341.1">
    <property type="nucleotide sequence ID" value="XM_039601407.1"/>
</dbReference>
<dbReference type="SUPFAM" id="SSF56994">
    <property type="entry name" value="Insulin-like"/>
    <property type="match status" value="1"/>
</dbReference>
<evidence type="ECO:0000313" key="9">
    <source>
        <dbReference type="Proteomes" id="UP000472276"/>
    </source>
</evidence>
<keyword evidence="3" id="KW-0964">Secreted</keyword>
<comment type="subunit">
    <text evidence="2">Heterodimer of a B chain and an A chain linked by two disulfide bonds.</text>
</comment>
<dbReference type="GO" id="GO:0005576">
    <property type="term" value="C:extracellular region"/>
    <property type="evidence" value="ECO:0007669"/>
    <property type="project" value="UniProtKB-SubCell"/>
</dbReference>
<dbReference type="SMART" id="SM00078">
    <property type="entry name" value="IlGF"/>
    <property type="match status" value="1"/>
</dbReference>
<keyword evidence="6" id="KW-0812">Transmembrane</keyword>
<evidence type="ECO:0000256" key="1">
    <source>
        <dbReference type="ARBA" id="ARBA00004613"/>
    </source>
</evidence>
<proteinExistence type="predicted"/>
<dbReference type="CDD" id="cd04365">
    <property type="entry name" value="IlGF_relaxin_like"/>
    <property type="match status" value="1"/>
</dbReference>
<dbReference type="GO" id="GO:0005179">
    <property type="term" value="F:hormone activity"/>
    <property type="evidence" value="ECO:0007669"/>
    <property type="project" value="UniProtKB-KW"/>
</dbReference>
<feature type="transmembrane region" description="Helical" evidence="6">
    <location>
        <begin position="40"/>
        <end position="59"/>
    </location>
</feature>
<dbReference type="KEGG" id="oau:116335042"/>
<sequence>MQSSEGGCERLINNQESWQDNRQPNNREQLWWAWKSNSQIFSMRALVVLPLLLCAVVCVDQVRAHVTAMKLCGKQLINAISYTCGASRWRRFFSEPDVDGEQSSLEKFSSLSSEMTKRDNNIFLANMCCQVGCGKTDLAHFC</sequence>
<evidence type="ECO:0000256" key="5">
    <source>
        <dbReference type="ARBA" id="ARBA00023157"/>
    </source>
</evidence>
<evidence type="ECO:0000256" key="6">
    <source>
        <dbReference type="SAM" id="Phobius"/>
    </source>
</evidence>
<keyword evidence="9" id="KW-1185">Reference proteome</keyword>
<gene>
    <name evidence="8" type="primary">insl5a</name>
</gene>
<comment type="subcellular location">
    <subcellularLocation>
        <location evidence="1">Secreted</location>
    </subcellularLocation>
</comment>
<dbReference type="CTD" id="566602"/>
<dbReference type="InterPro" id="IPR036438">
    <property type="entry name" value="Insulin-like_sf"/>
</dbReference>
<keyword evidence="6" id="KW-0472">Membrane</keyword>
<dbReference type="InterPro" id="IPR016179">
    <property type="entry name" value="Insulin-like"/>
</dbReference>
<name>A0AAZ1XLD8_OREAU</name>
<reference evidence="9" key="1">
    <citation type="submission" date="2020-03" db="EMBL/GenBank/DDBJ databases">
        <title>Evolution of repeat sequences and sex chromosomes of tilapia species revealed by chromosome-level genomes.</title>
        <authorList>
            <person name="Xu L."/>
            <person name="Tao W."/>
            <person name="Wang D."/>
            <person name="Zhou Q."/>
        </authorList>
    </citation>
    <scope>NUCLEOTIDE SEQUENCE [LARGE SCALE GENOMIC DNA]</scope>
    <source>
        <strain evidence="9">Israel</strain>
    </source>
</reference>
<dbReference type="PANTHER" id="PTHR20968:SF2">
    <property type="entry name" value="INSULIN-LIKE PEPTIDE INSL5"/>
    <property type="match status" value="1"/>
</dbReference>
<reference evidence="8" key="3">
    <citation type="submission" date="2025-09" db="UniProtKB">
        <authorList>
            <consortium name="Ensembl"/>
        </authorList>
    </citation>
    <scope>IDENTIFICATION</scope>
</reference>
<dbReference type="GO" id="GO:0001664">
    <property type="term" value="F:G protein-coupled receptor binding"/>
    <property type="evidence" value="ECO:0007669"/>
    <property type="project" value="TreeGrafter"/>
</dbReference>
<dbReference type="Ensembl" id="ENSOABT00000083370.1">
    <property type="protein sequence ID" value="ENSOABP00000068410.1"/>
    <property type="gene ID" value="ENSOABG00000034429.1"/>
</dbReference>
<dbReference type="AlphaFoldDB" id="A0AAZ1XLD8"/>